<keyword evidence="5 16" id="KW-0820">tRNA-binding</keyword>
<protein>
    <recommendedName>
        <fullName evidence="15">Phenylalanine--tRNA ligase beta subunit</fullName>
        <ecNumber evidence="15">6.1.1.20</ecNumber>
    </recommendedName>
    <alternativeName>
        <fullName evidence="15">Phenylalanyl-tRNA synthetase beta subunit</fullName>
        <shortName evidence="15">PheRS</shortName>
    </alternativeName>
</protein>
<dbReference type="InterPro" id="IPR033714">
    <property type="entry name" value="tRNA_bind_bactPheRS"/>
</dbReference>
<dbReference type="Gene3D" id="3.30.70.380">
    <property type="entry name" value="Ferrodoxin-fold anticodon-binding domain"/>
    <property type="match status" value="1"/>
</dbReference>
<dbReference type="Pfam" id="PF03483">
    <property type="entry name" value="B3_4"/>
    <property type="match status" value="1"/>
</dbReference>
<dbReference type="PANTHER" id="PTHR10947">
    <property type="entry name" value="PHENYLALANYL-TRNA SYNTHETASE BETA CHAIN AND LEUCINE-RICH REPEAT-CONTAINING PROTEIN 47"/>
    <property type="match status" value="1"/>
</dbReference>
<dbReference type="RefSeq" id="WP_317082306.1">
    <property type="nucleotide sequence ID" value="NZ_CP136594.1"/>
</dbReference>
<keyword evidence="13 15" id="KW-0030">Aminoacyl-tRNA synthetase</keyword>
<proteinExistence type="inferred from homology"/>
<dbReference type="Gene3D" id="2.40.50.140">
    <property type="entry name" value="Nucleic acid-binding proteins"/>
    <property type="match status" value="1"/>
</dbReference>
<evidence type="ECO:0000256" key="5">
    <source>
        <dbReference type="ARBA" id="ARBA00022555"/>
    </source>
</evidence>
<comment type="subunit">
    <text evidence="3 15">Tetramer of two alpha and two beta subunits.</text>
</comment>
<evidence type="ECO:0000256" key="15">
    <source>
        <dbReference type="HAMAP-Rule" id="MF_00283"/>
    </source>
</evidence>
<evidence type="ECO:0000256" key="6">
    <source>
        <dbReference type="ARBA" id="ARBA00022598"/>
    </source>
</evidence>
<feature type="domain" description="B5" evidence="20">
    <location>
        <begin position="400"/>
        <end position="500"/>
    </location>
</feature>
<dbReference type="InterPro" id="IPR036690">
    <property type="entry name" value="Fdx_antiC-bd_sf"/>
</dbReference>
<keyword evidence="8 15" id="KW-0547">Nucleotide-binding</keyword>
<dbReference type="CDD" id="cd02796">
    <property type="entry name" value="tRNA_bind_bactPheRS"/>
    <property type="match status" value="1"/>
</dbReference>
<dbReference type="InterPro" id="IPR002547">
    <property type="entry name" value="tRNA-bd_dom"/>
</dbReference>
<keyword evidence="12 15" id="KW-0648">Protein biosynthesis</keyword>
<dbReference type="SMART" id="SM00874">
    <property type="entry name" value="B5"/>
    <property type="match status" value="1"/>
</dbReference>
<evidence type="ECO:0000256" key="16">
    <source>
        <dbReference type="PROSITE-ProRule" id="PRU00209"/>
    </source>
</evidence>
<evidence type="ECO:0000256" key="14">
    <source>
        <dbReference type="ARBA" id="ARBA00049255"/>
    </source>
</evidence>
<dbReference type="InterPro" id="IPR004532">
    <property type="entry name" value="Phe-tRNA-ligase_IIc_bsu_bact"/>
</dbReference>
<sequence>MKFTLSWLKEHLDTEASLEEITDKLTAIGLELEGVENPADALRPFRVAKVLEAGPHPNADKLQLLKVDDGSDQPWQVVCGAPNARTGMVGVFGPPGTYIPGSDFTLKPAKIRDVESFGMMCSARELELGEDHDGIIELDVDAESAVGQSYADYAGLDDPVIDVSVTPNKQDCMGVRGIARDLAASGIGTLKPLNADAVERSGTGPDIRISDSEGCPAFYACIVSGVSNGAAPDWMQQRLRAIGQNPISALVDITNYVMFDLGRPLHVYDIAKLNGPLEARKARPGESLTALNGKEYTLDETMTVIADGNGAHDIGGIMGGEATGAADDTTDVLIECAYFTPERIAMTGQKLMLTSDARQRFERGVDPAFLDDGIEIATAYVVSLCGGKASEITRTGTPPTEQRSINYDPSHCLRLGGVDVALDEQQAILERLGFAITRHPREGGDQASSASTQEKSRAPDQVGGDEKWDILVPTWRRDVHGSADIVEEVIRITGLDAVPSTPLPRAPGVAKPTASPAQLMERKVRRAAAARGLNEAVNWSFISEKEDAALRGQGNPGGDNTVPWVLANPISEDLKVMRTSMLPGLLSAAKRNMDRGATSICLFEVGRRYFRSGTNASDERATIGLVLAGEATPRQWQTGKAVGFDPYAIKAEVLALLEAAGAPVGNLMDFVPDDAGPGGHYHPGQSATLRLGPKKLLAAYGTLHPKTAKAFGLKGAVMAAEIFLDAIPAKRSSDHMRSGYAPPALQDVTRDFAFVVDAALPAGDLVRSVKSADKKAIVGARIFDVFTGAELGDDKKSLALEVTLRPGTTSFTDEELKAISDKIIANATKLGAELRG</sequence>
<dbReference type="InterPro" id="IPR005147">
    <property type="entry name" value="tRNA_synthase_B5-dom"/>
</dbReference>
<evidence type="ECO:0000256" key="7">
    <source>
        <dbReference type="ARBA" id="ARBA00022723"/>
    </source>
</evidence>
<accession>A0AA97I1L4</accession>
<dbReference type="Pfam" id="PF01588">
    <property type="entry name" value="tRNA_bind"/>
    <property type="match status" value="1"/>
</dbReference>
<reference evidence="21 22" key="1">
    <citation type="submission" date="2023-10" db="EMBL/GenBank/DDBJ databases">
        <title>Complete genome sequence of a Sphingomonadaceae bacterium.</title>
        <authorList>
            <person name="Yan C."/>
        </authorList>
    </citation>
    <scope>NUCLEOTIDE SEQUENCE [LARGE SCALE GENOMIC DNA]</scope>
    <source>
        <strain evidence="21 22">SCSIO 66989</strain>
    </source>
</reference>
<feature type="compositionally biased region" description="Basic and acidic residues" evidence="17">
    <location>
        <begin position="454"/>
        <end position="464"/>
    </location>
</feature>
<comment type="cofactor">
    <cofactor evidence="15">
        <name>Mg(2+)</name>
        <dbReference type="ChEBI" id="CHEBI:18420"/>
    </cofactor>
    <text evidence="15">Binds 2 magnesium ions per tetramer.</text>
</comment>
<evidence type="ECO:0000256" key="8">
    <source>
        <dbReference type="ARBA" id="ARBA00022741"/>
    </source>
</evidence>
<comment type="catalytic activity">
    <reaction evidence="14 15">
        <text>tRNA(Phe) + L-phenylalanine + ATP = L-phenylalanyl-tRNA(Phe) + AMP + diphosphate + H(+)</text>
        <dbReference type="Rhea" id="RHEA:19413"/>
        <dbReference type="Rhea" id="RHEA-COMP:9668"/>
        <dbReference type="Rhea" id="RHEA-COMP:9699"/>
        <dbReference type="ChEBI" id="CHEBI:15378"/>
        <dbReference type="ChEBI" id="CHEBI:30616"/>
        <dbReference type="ChEBI" id="CHEBI:33019"/>
        <dbReference type="ChEBI" id="CHEBI:58095"/>
        <dbReference type="ChEBI" id="CHEBI:78442"/>
        <dbReference type="ChEBI" id="CHEBI:78531"/>
        <dbReference type="ChEBI" id="CHEBI:456215"/>
        <dbReference type="EC" id="6.1.1.20"/>
    </reaction>
</comment>
<dbReference type="GO" id="GO:0005524">
    <property type="term" value="F:ATP binding"/>
    <property type="evidence" value="ECO:0007669"/>
    <property type="project" value="UniProtKB-UniRule"/>
</dbReference>
<gene>
    <name evidence="15 21" type="primary">pheT</name>
    <name evidence="21" type="ORF">RB602_01510</name>
</gene>
<feature type="binding site" evidence="15">
    <location>
        <position position="478"/>
    </location>
    <ligand>
        <name>Mg(2+)</name>
        <dbReference type="ChEBI" id="CHEBI:18420"/>
        <note>shared with alpha subunit</note>
    </ligand>
</feature>
<dbReference type="EMBL" id="CP136594">
    <property type="protein sequence ID" value="WOE75420.1"/>
    <property type="molecule type" value="Genomic_DNA"/>
</dbReference>
<name>A0AA97I1L4_9SPHN</name>
<dbReference type="EC" id="6.1.1.20" evidence="15"/>
<feature type="domain" description="TRNA-binding" evidence="18">
    <location>
        <begin position="39"/>
        <end position="151"/>
    </location>
</feature>
<evidence type="ECO:0000259" key="18">
    <source>
        <dbReference type="PROSITE" id="PS50886"/>
    </source>
</evidence>
<dbReference type="InterPro" id="IPR041616">
    <property type="entry name" value="PheRS_beta_core"/>
</dbReference>
<keyword evidence="11 16" id="KW-0694">RNA-binding</keyword>
<dbReference type="Gene3D" id="3.50.40.10">
    <property type="entry name" value="Phenylalanyl-trna Synthetase, Chain B, domain 3"/>
    <property type="match status" value="1"/>
</dbReference>
<dbReference type="Gene3D" id="3.30.56.10">
    <property type="match status" value="2"/>
</dbReference>
<dbReference type="Pfam" id="PF03147">
    <property type="entry name" value="FDX-ACB"/>
    <property type="match status" value="1"/>
</dbReference>
<dbReference type="PROSITE" id="PS51447">
    <property type="entry name" value="FDX_ACB"/>
    <property type="match status" value="1"/>
</dbReference>
<keyword evidence="22" id="KW-1185">Reference proteome</keyword>
<dbReference type="GO" id="GO:0004826">
    <property type="term" value="F:phenylalanine-tRNA ligase activity"/>
    <property type="evidence" value="ECO:0007669"/>
    <property type="project" value="UniProtKB-UniRule"/>
</dbReference>
<evidence type="ECO:0000256" key="17">
    <source>
        <dbReference type="SAM" id="MobiDB-lite"/>
    </source>
</evidence>
<evidence type="ECO:0000259" key="20">
    <source>
        <dbReference type="PROSITE" id="PS51483"/>
    </source>
</evidence>
<dbReference type="InterPro" id="IPR005146">
    <property type="entry name" value="B3/B4_tRNA-bd"/>
</dbReference>
<evidence type="ECO:0000313" key="22">
    <source>
        <dbReference type="Proteomes" id="UP001302429"/>
    </source>
</evidence>
<evidence type="ECO:0000256" key="12">
    <source>
        <dbReference type="ARBA" id="ARBA00022917"/>
    </source>
</evidence>
<feature type="binding site" evidence="15">
    <location>
        <position position="488"/>
    </location>
    <ligand>
        <name>Mg(2+)</name>
        <dbReference type="ChEBI" id="CHEBI:18420"/>
        <note>shared with alpha subunit</note>
    </ligand>
</feature>
<dbReference type="InterPro" id="IPR009061">
    <property type="entry name" value="DNA-bd_dom_put_sf"/>
</dbReference>
<evidence type="ECO:0000259" key="19">
    <source>
        <dbReference type="PROSITE" id="PS51447"/>
    </source>
</evidence>
<dbReference type="PANTHER" id="PTHR10947:SF0">
    <property type="entry name" value="PHENYLALANINE--TRNA LIGASE BETA SUBUNIT"/>
    <property type="match status" value="1"/>
</dbReference>
<dbReference type="GO" id="GO:0000049">
    <property type="term" value="F:tRNA binding"/>
    <property type="evidence" value="ECO:0007669"/>
    <property type="project" value="UniProtKB-UniRule"/>
</dbReference>
<dbReference type="CDD" id="cd00769">
    <property type="entry name" value="PheRS_beta_core"/>
    <property type="match status" value="1"/>
</dbReference>
<dbReference type="SUPFAM" id="SSF50249">
    <property type="entry name" value="Nucleic acid-binding proteins"/>
    <property type="match status" value="1"/>
</dbReference>
<dbReference type="SUPFAM" id="SSF56037">
    <property type="entry name" value="PheT/TilS domain"/>
    <property type="match status" value="1"/>
</dbReference>
<evidence type="ECO:0000256" key="3">
    <source>
        <dbReference type="ARBA" id="ARBA00011209"/>
    </source>
</evidence>
<dbReference type="Pfam" id="PF03484">
    <property type="entry name" value="B5"/>
    <property type="match status" value="1"/>
</dbReference>
<keyword evidence="4 15" id="KW-0963">Cytoplasm</keyword>
<dbReference type="InterPro" id="IPR045060">
    <property type="entry name" value="Phe-tRNA-ligase_IIc_bsu"/>
</dbReference>
<feature type="domain" description="FDX-ACB" evidence="19">
    <location>
        <begin position="743"/>
        <end position="835"/>
    </location>
</feature>
<dbReference type="Proteomes" id="UP001302429">
    <property type="component" value="Chromosome"/>
</dbReference>
<feature type="region of interest" description="Disordered" evidence="17">
    <location>
        <begin position="439"/>
        <end position="464"/>
    </location>
</feature>
<evidence type="ECO:0000256" key="11">
    <source>
        <dbReference type="ARBA" id="ARBA00022884"/>
    </source>
</evidence>
<dbReference type="GO" id="GO:0006432">
    <property type="term" value="P:phenylalanyl-tRNA aminoacylation"/>
    <property type="evidence" value="ECO:0007669"/>
    <property type="project" value="UniProtKB-UniRule"/>
</dbReference>
<evidence type="ECO:0000256" key="2">
    <source>
        <dbReference type="ARBA" id="ARBA00008653"/>
    </source>
</evidence>
<dbReference type="Gene3D" id="3.30.930.10">
    <property type="entry name" value="Bira Bifunctional Protein, Domain 2"/>
    <property type="match status" value="1"/>
</dbReference>
<evidence type="ECO:0000256" key="9">
    <source>
        <dbReference type="ARBA" id="ARBA00022840"/>
    </source>
</evidence>
<keyword evidence="10 15" id="KW-0460">Magnesium</keyword>
<dbReference type="GO" id="GO:0009328">
    <property type="term" value="C:phenylalanine-tRNA ligase complex"/>
    <property type="evidence" value="ECO:0007669"/>
    <property type="project" value="TreeGrafter"/>
</dbReference>
<evidence type="ECO:0000256" key="1">
    <source>
        <dbReference type="ARBA" id="ARBA00004496"/>
    </source>
</evidence>
<comment type="similarity">
    <text evidence="2 15">Belongs to the phenylalanyl-tRNA synthetase beta subunit family. Type 1 subfamily.</text>
</comment>
<keyword evidence="6 15" id="KW-0436">Ligase</keyword>
<dbReference type="KEGG" id="acoa:RB602_01510"/>
<feature type="binding site" evidence="15">
    <location>
        <position position="487"/>
    </location>
    <ligand>
        <name>Mg(2+)</name>
        <dbReference type="ChEBI" id="CHEBI:18420"/>
        <note>shared with alpha subunit</note>
    </ligand>
</feature>
<dbReference type="NCBIfam" id="NF045760">
    <property type="entry name" value="YtpR"/>
    <property type="match status" value="1"/>
</dbReference>
<dbReference type="PROSITE" id="PS51483">
    <property type="entry name" value="B5"/>
    <property type="match status" value="1"/>
</dbReference>
<dbReference type="SUPFAM" id="SSF54991">
    <property type="entry name" value="Anticodon-binding domain of PheRS"/>
    <property type="match status" value="1"/>
</dbReference>
<dbReference type="SMART" id="SM00873">
    <property type="entry name" value="B3_4"/>
    <property type="match status" value="1"/>
</dbReference>
<dbReference type="PROSITE" id="PS50886">
    <property type="entry name" value="TRBD"/>
    <property type="match status" value="1"/>
</dbReference>
<evidence type="ECO:0000256" key="4">
    <source>
        <dbReference type="ARBA" id="ARBA00022490"/>
    </source>
</evidence>
<dbReference type="SMART" id="SM00896">
    <property type="entry name" value="FDX-ACB"/>
    <property type="match status" value="1"/>
</dbReference>
<dbReference type="SUPFAM" id="SSF46955">
    <property type="entry name" value="Putative DNA-binding domain"/>
    <property type="match status" value="1"/>
</dbReference>
<evidence type="ECO:0000256" key="13">
    <source>
        <dbReference type="ARBA" id="ARBA00023146"/>
    </source>
</evidence>
<dbReference type="InterPro" id="IPR005121">
    <property type="entry name" value="Fdx_antiC-bd"/>
</dbReference>
<feature type="binding site" evidence="15">
    <location>
        <position position="484"/>
    </location>
    <ligand>
        <name>Mg(2+)</name>
        <dbReference type="ChEBI" id="CHEBI:18420"/>
        <note>shared with alpha subunit</note>
    </ligand>
</feature>
<dbReference type="NCBIfam" id="TIGR00472">
    <property type="entry name" value="pheT_bact"/>
    <property type="match status" value="1"/>
</dbReference>
<organism evidence="21 22">
    <name type="scientific">Alterisphingorhabdus coralli</name>
    <dbReference type="NCBI Taxonomy" id="3071408"/>
    <lineage>
        <taxon>Bacteria</taxon>
        <taxon>Pseudomonadati</taxon>
        <taxon>Pseudomonadota</taxon>
        <taxon>Alphaproteobacteria</taxon>
        <taxon>Sphingomonadales</taxon>
        <taxon>Sphingomonadaceae</taxon>
        <taxon>Alterisphingorhabdus (ex Yan et al. 2024)</taxon>
    </lineage>
</organism>
<dbReference type="InterPro" id="IPR045864">
    <property type="entry name" value="aa-tRNA-synth_II/BPL/LPL"/>
</dbReference>
<dbReference type="SUPFAM" id="SSF55681">
    <property type="entry name" value="Class II aaRS and biotin synthetases"/>
    <property type="match status" value="1"/>
</dbReference>
<dbReference type="HAMAP" id="MF_00283">
    <property type="entry name" value="Phe_tRNA_synth_beta1"/>
    <property type="match status" value="1"/>
</dbReference>
<dbReference type="GO" id="GO:0000287">
    <property type="term" value="F:magnesium ion binding"/>
    <property type="evidence" value="ECO:0007669"/>
    <property type="project" value="UniProtKB-UniRule"/>
</dbReference>
<comment type="subcellular location">
    <subcellularLocation>
        <location evidence="1 15">Cytoplasm</location>
    </subcellularLocation>
</comment>
<dbReference type="Pfam" id="PF17759">
    <property type="entry name" value="tRNA_synthFbeta"/>
    <property type="match status" value="1"/>
</dbReference>
<evidence type="ECO:0000256" key="10">
    <source>
        <dbReference type="ARBA" id="ARBA00022842"/>
    </source>
</evidence>
<keyword evidence="9 15" id="KW-0067">ATP-binding</keyword>
<dbReference type="InterPro" id="IPR012340">
    <property type="entry name" value="NA-bd_OB-fold"/>
</dbReference>
<dbReference type="AlphaFoldDB" id="A0AA97I1L4"/>
<evidence type="ECO:0000313" key="21">
    <source>
        <dbReference type="EMBL" id="WOE75420.1"/>
    </source>
</evidence>
<dbReference type="InterPro" id="IPR020825">
    <property type="entry name" value="Phe-tRNA_synthase-like_B3/B4"/>
</dbReference>
<keyword evidence="7 15" id="KW-0479">Metal-binding</keyword>